<dbReference type="AlphaFoldDB" id="Q0CEF0"/>
<dbReference type="RefSeq" id="XP_001216555.1">
    <property type="nucleotide sequence ID" value="XM_001216555.1"/>
</dbReference>
<dbReference type="eggNOG" id="ENOG502SJWB">
    <property type="taxonomic scope" value="Eukaryota"/>
</dbReference>
<dbReference type="GO" id="GO:0005634">
    <property type="term" value="C:nucleus"/>
    <property type="evidence" value="ECO:0007669"/>
    <property type="project" value="UniProtKB-SubCell"/>
</dbReference>
<dbReference type="PANTHER" id="PTHR47338">
    <property type="entry name" value="ZN(II)2CYS6 TRANSCRIPTION FACTOR (EUROFUNG)-RELATED"/>
    <property type="match status" value="1"/>
</dbReference>
<organism evidence="7 8">
    <name type="scientific">Aspergillus terreus (strain NIH 2624 / FGSC A1156)</name>
    <dbReference type="NCBI Taxonomy" id="341663"/>
    <lineage>
        <taxon>Eukaryota</taxon>
        <taxon>Fungi</taxon>
        <taxon>Dikarya</taxon>
        <taxon>Ascomycota</taxon>
        <taxon>Pezizomycotina</taxon>
        <taxon>Eurotiomycetes</taxon>
        <taxon>Eurotiomycetidae</taxon>
        <taxon>Eurotiales</taxon>
        <taxon>Aspergillaceae</taxon>
        <taxon>Aspergillus</taxon>
        <taxon>Aspergillus subgen. Circumdati</taxon>
    </lineage>
</organism>
<gene>
    <name evidence="7" type="ORF">ATEG_07934</name>
</gene>
<dbReference type="GO" id="GO:0000981">
    <property type="term" value="F:DNA-binding transcription factor activity, RNA polymerase II-specific"/>
    <property type="evidence" value="ECO:0007669"/>
    <property type="project" value="InterPro"/>
</dbReference>
<dbReference type="GO" id="GO:0003677">
    <property type="term" value="F:DNA binding"/>
    <property type="evidence" value="ECO:0007669"/>
    <property type="project" value="InterPro"/>
</dbReference>
<keyword evidence="2" id="KW-0479">Metal-binding</keyword>
<keyword evidence="5" id="KW-0539">Nucleus</keyword>
<feature type="domain" description="Xylanolytic transcriptional activator regulatory" evidence="6">
    <location>
        <begin position="58"/>
        <end position="127"/>
    </location>
</feature>
<dbReference type="CDD" id="cd12148">
    <property type="entry name" value="fungal_TF_MHR"/>
    <property type="match status" value="1"/>
</dbReference>
<dbReference type="VEuPathDB" id="FungiDB:ATEG_07934"/>
<protein>
    <recommendedName>
        <fullName evidence="6">Xylanolytic transcriptional activator regulatory domain-containing protein</fullName>
    </recommendedName>
</protein>
<dbReference type="GO" id="GO:0008270">
    <property type="term" value="F:zinc ion binding"/>
    <property type="evidence" value="ECO:0007669"/>
    <property type="project" value="InterPro"/>
</dbReference>
<dbReference type="GeneID" id="4322504"/>
<dbReference type="EMBL" id="CH476604">
    <property type="protein sequence ID" value="EAU32196.1"/>
    <property type="molecule type" value="Genomic_DNA"/>
</dbReference>
<dbReference type="Pfam" id="PF04082">
    <property type="entry name" value="Fungal_trans"/>
    <property type="match status" value="1"/>
</dbReference>
<accession>Q0CEF0</accession>
<dbReference type="InterPro" id="IPR007219">
    <property type="entry name" value="XnlR_reg_dom"/>
</dbReference>
<dbReference type="Proteomes" id="UP000007963">
    <property type="component" value="Unassembled WGS sequence"/>
</dbReference>
<dbReference type="InterPro" id="IPR050815">
    <property type="entry name" value="TF_fung"/>
</dbReference>
<evidence type="ECO:0000313" key="7">
    <source>
        <dbReference type="EMBL" id="EAU32196.1"/>
    </source>
</evidence>
<sequence length="395" mass="45044">MRFSMREAFSAIERRRRGDKFASHARKLLDLTNISVETIQSCILLGTICYADAQTKSEALYYSVAIRLALILDLPRRQCTGEIERQVNLRIWSSLYMIDIWSSIGLNLPRQLSFRECRPLPADEETFLSLRDGAKLTASPHGRGLWAEMAVLSQIWAQIHELNKQSVGANMDSDALNHTVDDLARQLYSWAAALPSTLQETAENLQRYTALGLGNAFAALHLGYHYYFEVLFYRFLAKGAGSDPENPSIRGYRRQCEEHALAFCDLLYRTRAIDQCQCLYGMVGHMLVVTSTIYIHILLFSDQEEQVSLARQRLALNFEILTDLQSFWATLDVALSRLQVFHNACNRSIDKSFRMDQWMLTFILEHGSSVTERTFPDSPGLPGTLQGWYAQEFTS</sequence>
<reference evidence="8" key="1">
    <citation type="submission" date="2005-09" db="EMBL/GenBank/DDBJ databases">
        <title>Annotation of the Aspergillus terreus NIH2624 genome.</title>
        <authorList>
            <person name="Birren B.W."/>
            <person name="Lander E.S."/>
            <person name="Galagan J.E."/>
            <person name="Nusbaum C."/>
            <person name="Devon K."/>
            <person name="Henn M."/>
            <person name="Ma L.-J."/>
            <person name="Jaffe D.B."/>
            <person name="Butler J."/>
            <person name="Alvarez P."/>
            <person name="Gnerre S."/>
            <person name="Grabherr M."/>
            <person name="Kleber M."/>
            <person name="Mauceli E.W."/>
            <person name="Brockman W."/>
            <person name="Rounsley S."/>
            <person name="Young S.K."/>
            <person name="LaButti K."/>
            <person name="Pushparaj V."/>
            <person name="DeCaprio D."/>
            <person name="Crawford M."/>
            <person name="Koehrsen M."/>
            <person name="Engels R."/>
            <person name="Montgomery P."/>
            <person name="Pearson M."/>
            <person name="Howarth C."/>
            <person name="Larson L."/>
            <person name="Luoma S."/>
            <person name="White J."/>
            <person name="Alvarado L."/>
            <person name="Kodira C.D."/>
            <person name="Zeng Q."/>
            <person name="Oleary S."/>
            <person name="Yandava C."/>
            <person name="Denning D.W."/>
            <person name="Nierman W.C."/>
            <person name="Milne T."/>
            <person name="Madden K."/>
        </authorList>
    </citation>
    <scope>NUCLEOTIDE SEQUENCE [LARGE SCALE GENOMIC DNA]</scope>
    <source>
        <strain evidence="8">NIH 2624 / FGSC A1156</strain>
    </source>
</reference>
<evidence type="ECO:0000256" key="2">
    <source>
        <dbReference type="ARBA" id="ARBA00022723"/>
    </source>
</evidence>
<dbReference type="OrthoDB" id="1924787at2759"/>
<dbReference type="GO" id="GO:0006351">
    <property type="term" value="P:DNA-templated transcription"/>
    <property type="evidence" value="ECO:0007669"/>
    <property type="project" value="InterPro"/>
</dbReference>
<name>Q0CEF0_ASPTN</name>
<keyword evidence="3" id="KW-0805">Transcription regulation</keyword>
<evidence type="ECO:0000256" key="4">
    <source>
        <dbReference type="ARBA" id="ARBA00023163"/>
    </source>
</evidence>
<dbReference type="OMA" id="ACKQHAA"/>
<evidence type="ECO:0000256" key="3">
    <source>
        <dbReference type="ARBA" id="ARBA00023015"/>
    </source>
</evidence>
<dbReference type="SMART" id="SM00906">
    <property type="entry name" value="Fungal_trans"/>
    <property type="match status" value="1"/>
</dbReference>
<evidence type="ECO:0000256" key="5">
    <source>
        <dbReference type="ARBA" id="ARBA00023242"/>
    </source>
</evidence>
<dbReference type="HOGENOM" id="CLU_026304_0_1_1"/>
<keyword evidence="4" id="KW-0804">Transcription</keyword>
<comment type="subcellular location">
    <subcellularLocation>
        <location evidence="1">Nucleus</location>
    </subcellularLocation>
</comment>
<evidence type="ECO:0000313" key="8">
    <source>
        <dbReference type="Proteomes" id="UP000007963"/>
    </source>
</evidence>
<dbReference type="PANTHER" id="PTHR47338:SF16">
    <property type="entry name" value="TRANSCRIPTION FACTOR, PUTATIVE (AFU_ORTHOLOGUE AFUA_2G09360)-RELATED"/>
    <property type="match status" value="1"/>
</dbReference>
<evidence type="ECO:0000259" key="6">
    <source>
        <dbReference type="SMART" id="SM00906"/>
    </source>
</evidence>
<proteinExistence type="predicted"/>
<evidence type="ECO:0000256" key="1">
    <source>
        <dbReference type="ARBA" id="ARBA00004123"/>
    </source>
</evidence>